<reference evidence="8" key="1">
    <citation type="journal article" date="2019" name="Int. J. Syst. Evol. Microbiol.">
        <title>The Global Catalogue of Microorganisms (GCM) 10K type strain sequencing project: providing services to taxonomists for standard genome sequencing and annotation.</title>
        <authorList>
            <consortium name="The Broad Institute Genomics Platform"/>
            <consortium name="The Broad Institute Genome Sequencing Center for Infectious Disease"/>
            <person name="Wu L."/>
            <person name="Ma J."/>
        </authorList>
    </citation>
    <scope>NUCLEOTIDE SEQUENCE [LARGE SCALE GENOMIC DNA]</scope>
    <source>
        <strain evidence="8">CCUG 56029</strain>
    </source>
</reference>
<organism evidence="7 8">
    <name type="scientific">Deinococcus navajonensis</name>
    <dbReference type="NCBI Taxonomy" id="309884"/>
    <lineage>
        <taxon>Bacteria</taxon>
        <taxon>Thermotogati</taxon>
        <taxon>Deinococcota</taxon>
        <taxon>Deinococci</taxon>
        <taxon>Deinococcales</taxon>
        <taxon>Deinococcaceae</taxon>
        <taxon>Deinococcus</taxon>
    </lineage>
</organism>
<gene>
    <name evidence="7" type="ORF">ACFOZ9_09780</name>
</gene>
<evidence type="ECO:0000256" key="5">
    <source>
        <dbReference type="SAM" id="SignalP"/>
    </source>
</evidence>
<feature type="domain" description="Fe/B12 periplasmic-binding" evidence="6">
    <location>
        <begin position="37"/>
        <end position="225"/>
    </location>
</feature>
<comment type="subcellular location">
    <subcellularLocation>
        <location evidence="1">Cell envelope</location>
    </subcellularLocation>
</comment>
<feature type="signal peptide" evidence="5">
    <location>
        <begin position="1"/>
        <end position="21"/>
    </location>
</feature>
<dbReference type="InterPro" id="IPR051313">
    <property type="entry name" value="Bact_iron-sidero_bind"/>
</dbReference>
<evidence type="ECO:0000313" key="7">
    <source>
        <dbReference type="EMBL" id="MFC4426503.1"/>
    </source>
</evidence>
<comment type="caution">
    <text evidence="7">The sequence shown here is derived from an EMBL/GenBank/DDBJ whole genome shotgun (WGS) entry which is preliminary data.</text>
</comment>
<evidence type="ECO:0000256" key="3">
    <source>
        <dbReference type="ARBA" id="ARBA00022448"/>
    </source>
</evidence>
<keyword evidence="4 5" id="KW-0732">Signal</keyword>
<feature type="chain" id="PRO_5045652830" evidence="5">
    <location>
        <begin position="22"/>
        <end position="225"/>
    </location>
</feature>
<keyword evidence="8" id="KW-1185">Reference proteome</keyword>
<dbReference type="Pfam" id="PF01497">
    <property type="entry name" value="Peripla_BP_2"/>
    <property type="match status" value="1"/>
</dbReference>
<dbReference type="Proteomes" id="UP001595998">
    <property type="component" value="Unassembled WGS sequence"/>
</dbReference>
<protein>
    <submittedName>
        <fullName evidence="7">ABC transporter substrate-binding protein</fullName>
    </submittedName>
</protein>
<dbReference type="SUPFAM" id="SSF53807">
    <property type="entry name" value="Helical backbone' metal receptor"/>
    <property type="match status" value="1"/>
</dbReference>
<evidence type="ECO:0000259" key="6">
    <source>
        <dbReference type="PROSITE" id="PS50983"/>
    </source>
</evidence>
<evidence type="ECO:0000256" key="1">
    <source>
        <dbReference type="ARBA" id="ARBA00004196"/>
    </source>
</evidence>
<dbReference type="PROSITE" id="PS50983">
    <property type="entry name" value="FE_B12_PBP"/>
    <property type="match status" value="1"/>
</dbReference>
<dbReference type="RefSeq" id="WP_380039033.1">
    <property type="nucleotide sequence ID" value="NZ_JBHSEH010000009.1"/>
</dbReference>
<dbReference type="InterPro" id="IPR002491">
    <property type="entry name" value="ABC_transptr_periplasmic_BD"/>
</dbReference>
<evidence type="ECO:0000313" key="8">
    <source>
        <dbReference type="Proteomes" id="UP001595998"/>
    </source>
</evidence>
<name>A0ABV8XP35_9DEIO</name>
<comment type="similarity">
    <text evidence="2">Belongs to the bacterial solute-binding protein 8 family.</text>
</comment>
<dbReference type="EMBL" id="JBHSEH010000009">
    <property type="protein sequence ID" value="MFC4426503.1"/>
    <property type="molecule type" value="Genomic_DNA"/>
</dbReference>
<sequence>MPSVQSLSLLLALSVPGSALTVPHLAGTTGLRTVPKRIVVLEFGFMDALARLGVKPVGIAADGGSANEVLPHLCRDYRPETPSVGNRHAPSLERILALRPDRIITDENDHKALYPQLNRRAPTMLFCSYRGTDTGQLNQFEAISRIVGQEALGKAVLADHLRLFSKVRATSSPKAGQVVVGVLTPTGFYVLSDRSCLGSLLESLGRDIWSGYARTRPGICCPWRG</sequence>
<evidence type="ECO:0000256" key="2">
    <source>
        <dbReference type="ARBA" id="ARBA00008814"/>
    </source>
</evidence>
<keyword evidence="3" id="KW-0813">Transport</keyword>
<evidence type="ECO:0000256" key="4">
    <source>
        <dbReference type="ARBA" id="ARBA00022729"/>
    </source>
</evidence>
<dbReference type="PANTHER" id="PTHR30532:SF29">
    <property type="entry name" value="FE(3+) DICITRATE-BINDING PERIPLASMIC PROTEIN"/>
    <property type="match status" value="1"/>
</dbReference>
<accession>A0ABV8XP35</accession>
<dbReference type="Gene3D" id="3.40.50.1980">
    <property type="entry name" value="Nitrogenase molybdenum iron protein domain"/>
    <property type="match status" value="2"/>
</dbReference>
<proteinExistence type="inferred from homology"/>
<dbReference type="PANTHER" id="PTHR30532">
    <property type="entry name" value="IRON III DICITRATE-BINDING PERIPLASMIC PROTEIN"/>
    <property type="match status" value="1"/>
</dbReference>